<name>A0A0L6UX27_9BASI</name>
<accession>A0A0L6UX27</accession>
<organism evidence="10 11">
    <name type="scientific">Puccinia sorghi</name>
    <dbReference type="NCBI Taxonomy" id="27349"/>
    <lineage>
        <taxon>Eukaryota</taxon>
        <taxon>Fungi</taxon>
        <taxon>Dikarya</taxon>
        <taxon>Basidiomycota</taxon>
        <taxon>Pucciniomycotina</taxon>
        <taxon>Pucciniomycetes</taxon>
        <taxon>Pucciniales</taxon>
        <taxon>Pucciniaceae</taxon>
        <taxon>Puccinia</taxon>
    </lineage>
</organism>
<feature type="compositionally biased region" description="Polar residues" evidence="8">
    <location>
        <begin position="43"/>
        <end position="59"/>
    </location>
</feature>
<dbReference type="PANTHER" id="PTHR41391">
    <property type="entry name" value="RESTRICTION OF TELOMERE CAPPING PROTEIN 4"/>
    <property type="match status" value="1"/>
</dbReference>
<evidence type="ECO:0000256" key="3">
    <source>
        <dbReference type="ARBA" id="ARBA00004496"/>
    </source>
</evidence>
<feature type="region of interest" description="Disordered" evidence="8">
    <location>
        <begin position="516"/>
        <end position="636"/>
    </location>
</feature>
<evidence type="ECO:0000256" key="5">
    <source>
        <dbReference type="ARBA" id="ARBA00015162"/>
    </source>
</evidence>
<evidence type="ECO:0000313" key="11">
    <source>
        <dbReference type="Proteomes" id="UP000037035"/>
    </source>
</evidence>
<evidence type="ECO:0000259" key="9">
    <source>
        <dbReference type="SMART" id="SM01312"/>
    </source>
</evidence>
<feature type="compositionally biased region" description="Low complexity" evidence="8">
    <location>
        <begin position="18"/>
        <end position="39"/>
    </location>
</feature>
<dbReference type="Proteomes" id="UP000037035">
    <property type="component" value="Unassembled WGS sequence"/>
</dbReference>
<feature type="compositionally biased region" description="Low complexity" evidence="8">
    <location>
        <begin position="192"/>
        <end position="211"/>
    </location>
</feature>
<gene>
    <name evidence="10" type="ORF">VP01_3599g3</name>
</gene>
<evidence type="ECO:0000256" key="2">
    <source>
        <dbReference type="ARBA" id="ARBA00004123"/>
    </source>
</evidence>
<dbReference type="InterPro" id="IPR028094">
    <property type="entry name" value="RTC4_C"/>
</dbReference>
<feature type="compositionally biased region" description="Polar residues" evidence="8">
    <location>
        <begin position="627"/>
        <end position="636"/>
    </location>
</feature>
<keyword evidence="7" id="KW-0539">Nucleus</keyword>
<dbReference type="InterPro" id="IPR039024">
    <property type="entry name" value="RTC4"/>
</dbReference>
<evidence type="ECO:0000256" key="6">
    <source>
        <dbReference type="ARBA" id="ARBA00022490"/>
    </source>
</evidence>
<evidence type="ECO:0000256" key="7">
    <source>
        <dbReference type="ARBA" id="ARBA00023242"/>
    </source>
</evidence>
<dbReference type="SMART" id="SM01312">
    <property type="entry name" value="RTC4"/>
    <property type="match status" value="1"/>
</dbReference>
<evidence type="ECO:0000256" key="8">
    <source>
        <dbReference type="SAM" id="MobiDB-lite"/>
    </source>
</evidence>
<proteinExistence type="inferred from homology"/>
<comment type="caution">
    <text evidence="10">The sequence shown here is derived from an EMBL/GenBank/DDBJ whole genome shotgun (WGS) entry which is preliminary data.</text>
</comment>
<evidence type="ECO:0000313" key="10">
    <source>
        <dbReference type="EMBL" id="KNZ52390.1"/>
    </source>
</evidence>
<feature type="region of interest" description="Disordered" evidence="8">
    <location>
        <begin position="18"/>
        <end position="227"/>
    </location>
</feature>
<comment type="similarity">
    <text evidence="4">Belongs to the RTC4 family.</text>
</comment>
<dbReference type="AlphaFoldDB" id="A0A0L6UX27"/>
<keyword evidence="11" id="KW-1185">Reference proteome</keyword>
<comment type="function">
    <text evidence="1">May be involved in a process influencing telomere capping.</text>
</comment>
<reference evidence="10 11" key="1">
    <citation type="submission" date="2015-08" db="EMBL/GenBank/DDBJ databases">
        <title>Next Generation Sequencing and Analysis of the Genome of Puccinia sorghi L Schw, the Causal Agent of Maize Common Rust.</title>
        <authorList>
            <person name="Rochi L."/>
            <person name="Burguener G."/>
            <person name="Darino M."/>
            <person name="Turjanski A."/>
            <person name="Kreff E."/>
            <person name="Dieguez M.J."/>
            <person name="Sacco F."/>
        </authorList>
    </citation>
    <scope>NUCLEOTIDE SEQUENCE [LARGE SCALE GENOMIC DNA]</scope>
    <source>
        <strain evidence="10 11">RO10H11247</strain>
    </source>
</reference>
<evidence type="ECO:0000256" key="4">
    <source>
        <dbReference type="ARBA" id="ARBA00009461"/>
    </source>
</evidence>
<dbReference type="Pfam" id="PF14474">
    <property type="entry name" value="RTC4"/>
    <property type="match status" value="1"/>
</dbReference>
<dbReference type="OrthoDB" id="128308at2759"/>
<dbReference type="EMBL" id="LAVV01008611">
    <property type="protein sequence ID" value="KNZ52390.1"/>
    <property type="molecule type" value="Genomic_DNA"/>
</dbReference>
<dbReference type="GO" id="GO:0005634">
    <property type="term" value="C:nucleus"/>
    <property type="evidence" value="ECO:0007669"/>
    <property type="project" value="UniProtKB-SubCell"/>
</dbReference>
<feature type="domain" description="Restriction of telomere capping protein 4 C-terminal" evidence="9">
    <location>
        <begin position="394"/>
        <end position="518"/>
    </location>
</feature>
<dbReference type="GO" id="GO:0005737">
    <property type="term" value="C:cytoplasm"/>
    <property type="evidence" value="ECO:0007669"/>
    <property type="project" value="UniProtKB-SubCell"/>
</dbReference>
<keyword evidence="6" id="KW-0963">Cytoplasm</keyword>
<sequence>MPTDSEKLRQMHFKKITNRIATPIAIPTPRTRPPSSTHIDLTRLSSQQALPARTTSISSPFKPPTAVIPRLHPSKQSCTKKTPNDYAPLQVQEDKSLPTRPKKKLKPNLTRKPSIVPNRRLPITPKLDLPLPQILSAPPTSNPSRYPSANNTKSTVSESARNPLTSSGPPNTHAKSSRSDSTSHAPVTRRVPSLSVCSDSSSPPKASSSRTKPSKIRGSSDTRDSASTLSCLSDFQISTRSPSSDSVSMVSSIQTACPPPINIKADMQNQLSVFGLSLQTDRVRRSPSINQLDADPEESSLEISQIIDNPVKRLKYLKSMPEVKQRSGSKNPFALYLPFPQIAAYCELHRAEKKLIPIGIQNGWPTKIDFQKLPHLPWHVRRRIKSHRRYLQRICKRELASDFMDMALKAWAVQGPTKVQSVANELATFHVEQPGYYGVRGYEVIYQTLHTMFLGSLPLATFTKAARPLSPDFLLRKVLVPETALCLIADDLKLKVTDPRVRSILEDSRTYGAIMFPDEDDEVSEDQSSFESDDQSLRKSDEAAQLYPPPAPNPQAPSKKRPRKSESCEIEIIPSKALPSQRFRPPPTSPDHDSSIDQIRPTFQANLKKPSKRPGGDASRPIYPSQALKSGWNSTL</sequence>
<evidence type="ECO:0000256" key="1">
    <source>
        <dbReference type="ARBA" id="ARBA00002738"/>
    </source>
</evidence>
<dbReference type="VEuPathDB" id="FungiDB:VP01_3599g3"/>
<comment type="subcellular location">
    <subcellularLocation>
        <location evidence="3">Cytoplasm</location>
    </subcellularLocation>
    <subcellularLocation>
        <location evidence="2">Nucleus</location>
    </subcellularLocation>
</comment>
<feature type="compositionally biased region" description="Polar residues" evidence="8">
    <location>
        <begin position="138"/>
        <end position="185"/>
    </location>
</feature>
<protein>
    <recommendedName>
        <fullName evidence="5">Restriction of telomere capping protein 4</fullName>
    </recommendedName>
</protein>
<dbReference type="PANTHER" id="PTHR41391:SF1">
    <property type="entry name" value="RESTRICTION OF TELOMERE CAPPING PROTEIN 4"/>
    <property type="match status" value="1"/>
</dbReference>